<comment type="similarity">
    <text evidence="12">Belongs to the phosphatidylserine decarboxylase family. PSD-B subfamily. Eukaryotic type I sub-subfamily.</text>
</comment>
<evidence type="ECO:0000256" key="7">
    <source>
        <dbReference type="ARBA" id="ARBA00023136"/>
    </source>
</evidence>
<comment type="subunit">
    <text evidence="12">Heterodimer of a large membrane-associated beta subunit and a small pyruvoyl-containing alpha subunit.</text>
</comment>
<feature type="active site" description="Charge relay system; for autoendoproteolytic cleavage activity" evidence="12">
    <location>
        <position position="65"/>
    </location>
</feature>
<feature type="site" description="Cleavage (non-hydrolytic); by autocatalysis" evidence="12">
    <location>
        <begin position="339"/>
        <end position="340"/>
    </location>
</feature>
<comment type="subcellular location">
    <molecule>Phosphatidylserine decarboxylase 1 alpha chain</molecule>
    <subcellularLocation>
        <location evidence="12">Mitochondrion inner membrane</location>
        <topology evidence="12">Peripheral membrane protein</topology>
        <orientation evidence="12">Intermembrane side</orientation>
    </subcellularLocation>
    <text evidence="12">Anchored to the mitochondrial inner membrane through its interaction with the integral membrane beta chain.</text>
</comment>
<dbReference type="EC" id="4.1.1.65" evidence="12"/>
<keyword evidence="5 12" id="KW-1133">Transmembrane helix</keyword>
<evidence type="ECO:0000256" key="10">
    <source>
        <dbReference type="ARBA" id="ARBA00023264"/>
    </source>
</evidence>
<evidence type="ECO:0000256" key="11">
    <source>
        <dbReference type="ARBA" id="ARBA00023317"/>
    </source>
</evidence>
<dbReference type="EMBL" id="KN824279">
    <property type="protein sequence ID" value="KIM32570.1"/>
    <property type="molecule type" value="Genomic_DNA"/>
</dbReference>
<dbReference type="GO" id="GO:0005743">
    <property type="term" value="C:mitochondrial inner membrane"/>
    <property type="evidence" value="ECO:0007669"/>
    <property type="project" value="UniProtKB-SubCell"/>
</dbReference>
<reference evidence="15" key="2">
    <citation type="submission" date="2015-01" db="EMBL/GenBank/DDBJ databases">
        <title>Evolutionary Origins and Diversification of the Mycorrhizal Mutualists.</title>
        <authorList>
            <consortium name="DOE Joint Genome Institute"/>
            <consortium name="Mycorrhizal Genomics Consortium"/>
            <person name="Kohler A."/>
            <person name="Kuo A."/>
            <person name="Nagy L.G."/>
            <person name="Floudas D."/>
            <person name="Copeland A."/>
            <person name="Barry K.W."/>
            <person name="Cichocki N."/>
            <person name="Veneault-Fourrey C."/>
            <person name="LaButti K."/>
            <person name="Lindquist E.A."/>
            <person name="Lipzen A."/>
            <person name="Lundell T."/>
            <person name="Morin E."/>
            <person name="Murat C."/>
            <person name="Riley R."/>
            <person name="Ohm R."/>
            <person name="Sun H."/>
            <person name="Tunlid A."/>
            <person name="Henrissat B."/>
            <person name="Grigoriev I.V."/>
            <person name="Hibbett D.S."/>
            <person name="Martin F."/>
        </authorList>
    </citation>
    <scope>NUCLEOTIDE SEQUENCE [LARGE SCALE GENOMIC DNA]</scope>
    <source>
        <strain evidence="15">MAFF 305830</strain>
    </source>
</reference>
<feature type="active site" description="Schiff-base intermediate with substrate; via pyruvic acid; for decarboxylase activity" evidence="12">
    <location>
        <position position="340"/>
    </location>
</feature>
<organism evidence="14 15">
    <name type="scientific">Serendipita vermifera MAFF 305830</name>
    <dbReference type="NCBI Taxonomy" id="933852"/>
    <lineage>
        <taxon>Eukaryota</taxon>
        <taxon>Fungi</taxon>
        <taxon>Dikarya</taxon>
        <taxon>Basidiomycota</taxon>
        <taxon>Agaricomycotina</taxon>
        <taxon>Agaricomycetes</taxon>
        <taxon>Sebacinales</taxon>
        <taxon>Serendipitaceae</taxon>
        <taxon>Serendipita</taxon>
    </lineage>
</organism>
<feature type="active site" description="Charge relay system; for autoendoproteolytic cleavage activity" evidence="12">
    <location>
        <position position="340"/>
    </location>
</feature>
<evidence type="ECO:0000313" key="14">
    <source>
        <dbReference type="EMBL" id="KIM32570.1"/>
    </source>
</evidence>
<evidence type="ECO:0000256" key="6">
    <source>
        <dbReference type="ARBA" id="ARBA00023098"/>
    </source>
</evidence>
<gene>
    <name evidence="12" type="primary">PSD1</name>
    <name evidence="14" type="ORF">M408DRAFT_326361</name>
</gene>
<feature type="chain" id="PRO_5023295863" description="Phosphatidylserine decarboxylase 1 beta chain" evidence="12">
    <location>
        <begin position="1"/>
        <end position="339"/>
    </location>
</feature>
<dbReference type="GO" id="GO:0004609">
    <property type="term" value="F:phosphatidylserine decarboxylase activity"/>
    <property type="evidence" value="ECO:0007669"/>
    <property type="project" value="UniProtKB-UniRule"/>
</dbReference>
<dbReference type="GO" id="GO:0016540">
    <property type="term" value="P:protein autoprocessing"/>
    <property type="evidence" value="ECO:0007669"/>
    <property type="project" value="UniProtKB-UniRule"/>
</dbReference>
<comment type="pathway">
    <text evidence="12">Phospholipid metabolism; phosphatidylethanolamine biosynthesis; phosphatidylethanolamine from CDP-diacylglycerol: step 2/2.</text>
</comment>
<feature type="topological domain" description="Mitochondrial matrix" evidence="12">
    <location>
        <begin position="1"/>
        <end position="2"/>
    </location>
</feature>
<keyword evidence="7 12" id="KW-0472">Membrane</keyword>
<keyword evidence="12" id="KW-0999">Mitochondrion inner membrane</keyword>
<dbReference type="Proteomes" id="UP000054097">
    <property type="component" value="Unassembled WGS sequence"/>
</dbReference>
<comment type="subcellular location">
    <molecule>Phosphatidylserine decarboxylase 1 beta chain</molecule>
    <subcellularLocation>
        <location evidence="12">Mitochondrion inner membrane</location>
        <topology evidence="12">Single-pass membrane protein</topology>
        <orientation evidence="12">Intermembrane side</orientation>
    </subcellularLocation>
</comment>
<comment type="function">
    <text evidence="12">Catalyzes the formation of phosphatidylethanolamine (PtdEtn) from phosphatidylserine (PtdSer). Plays a central role in phospholipid metabolism and in the interorganelle trafficking of phosphatidylserine.</text>
</comment>
<keyword evidence="10 12" id="KW-1208">Phospholipid metabolism</keyword>
<dbReference type="HAMAP" id="MF_03208">
    <property type="entry name" value="PS_decarb_PSD_B_type1_euk"/>
    <property type="match status" value="1"/>
</dbReference>
<feature type="compositionally biased region" description="Low complexity" evidence="13">
    <location>
        <begin position="375"/>
        <end position="387"/>
    </location>
</feature>
<dbReference type="AlphaFoldDB" id="A0A0C3B6X3"/>
<feature type="active site" description="Charge relay system; for autoendoproteolytic cleavage activity" evidence="12">
    <location>
        <position position="225"/>
    </location>
</feature>
<accession>A0A0C3B6X3</accession>
<evidence type="ECO:0000256" key="3">
    <source>
        <dbReference type="ARBA" id="ARBA00022692"/>
    </source>
</evidence>
<dbReference type="NCBIfam" id="TIGR00163">
    <property type="entry name" value="PS_decarb"/>
    <property type="match status" value="1"/>
</dbReference>
<keyword evidence="2 12" id="KW-0444">Lipid biosynthesis</keyword>
<dbReference type="STRING" id="933852.A0A0C3B6X3"/>
<dbReference type="InterPro" id="IPR033661">
    <property type="entry name" value="PSD_type1_euk"/>
</dbReference>
<comment type="pathway">
    <text evidence="1">Lipid metabolism.</text>
</comment>
<protein>
    <recommendedName>
        <fullName evidence="12">Phosphatidylserine decarboxylase proenzyme 1, mitochondrial</fullName>
        <ecNumber evidence="12">4.1.1.65</ecNumber>
    </recommendedName>
    <component>
        <recommendedName>
            <fullName evidence="12">Phosphatidylserine decarboxylase 1 beta chain</fullName>
        </recommendedName>
    </component>
    <component>
        <recommendedName>
            <fullName evidence="12">Phosphatidylserine decarboxylase 1 alpha chain</fullName>
        </recommendedName>
    </component>
</protein>
<evidence type="ECO:0000256" key="1">
    <source>
        <dbReference type="ARBA" id="ARBA00005189"/>
    </source>
</evidence>
<dbReference type="InterPro" id="IPR003817">
    <property type="entry name" value="PS_Dcarbxylase"/>
</dbReference>
<reference evidence="14 15" key="1">
    <citation type="submission" date="2014-04" db="EMBL/GenBank/DDBJ databases">
        <authorList>
            <consortium name="DOE Joint Genome Institute"/>
            <person name="Kuo A."/>
            <person name="Zuccaro A."/>
            <person name="Kohler A."/>
            <person name="Nagy L.G."/>
            <person name="Floudas D."/>
            <person name="Copeland A."/>
            <person name="Barry K.W."/>
            <person name="Cichocki N."/>
            <person name="Veneault-Fourrey C."/>
            <person name="LaButti K."/>
            <person name="Lindquist E.A."/>
            <person name="Lipzen A."/>
            <person name="Lundell T."/>
            <person name="Morin E."/>
            <person name="Murat C."/>
            <person name="Sun H."/>
            <person name="Tunlid A."/>
            <person name="Henrissat B."/>
            <person name="Grigoriev I.V."/>
            <person name="Hibbett D.S."/>
            <person name="Martin F."/>
            <person name="Nordberg H.P."/>
            <person name="Cantor M.N."/>
            <person name="Hua S.X."/>
        </authorList>
    </citation>
    <scope>NUCLEOTIDE SEQUENCE [LARGE SCALE GENOMIC DNA]</scope>
    <source>
        <strain evidence="14 15">MAFF 305830</strain>
    </source>
</reference>
<proteinExistence type="inferred from homology"/>
<evidence type="ECO:0000313" key="15">
    <source>
        <dbReference type="Proteomes" id="UP000054097"/>
    </source>
</evidence>
<dbReference type="UniPathway" id="UPA00558">
    <property type="reaction ID" value="UER00616"/>
</dbReference>
<dbReference type="PANTHER" id="PTHR10067">
    <property type="entry name" value="PHOSPHATIDYLSERINE DECARBOXYLASE"/>
    <property type="match status" value="1"/>
</dbReference>
<comment type="cofactor">
    <cofactor evidence="12">
        <name>pyruvate</name>
        <dbReference type="ChEBI" id="CHEBI:15361"/>
    </cofactor>
    <text evidence="12">Binds 1 pyruvoyl group covalently per subunit.</text>
</comment>
<keyword evidence="15" id="KW-1185">Reference proteome</keyword>
<evidence type="ECO:0000256" key="9">
    <source>
        <dbReference type="ARBA" id="ARBA00023239"/>
    </source>
</evidence>
<evidence type="ECO:0000256" key="2">
    <source>
        <dbReference type="ARBA" id="ARBA00022516"/>
    </source>
</evidence>
<comment type="PTM">
    <text evidence="12">Is synthesized initially as an inactive proenzyme. Formation of the active enzyme involves a self-maturation process in which the active site pyruvoyl group is generated from an internal serine residue via an autocatalytic post-translational modification. Two non-identical subunits are generated from the proenzyme in this reaction, and the pyruvate is formed at the N-terminus of the alpha chain, which is derived from the carboxyl end of the proenzyme. The autoendoproteolytic cleavage occurs by a canonical serine protease mechanism, in which the side chain hydroxyl group of the serine supplies its oxygen atom to form the C-terminus of the beta chain, while the remainder of the serine residue undergoes an oxidative deamination to produce ammonia and the pyruvoyl prosthetic group on the alpha chain. During this reaction, the Ser that is part of the protease active site of the proenzyme becomes the pyruvoyl prosthetic group, which constitutes an essential element of the active site of the mature decarboxylase.</text>
</comment>
<keyword evidence="6 12" id="KW-0443">Lipid metabolism</keyword>
<feature type="region of interest" description="Disordered" evidence="13">
    <location>
        <begin position="368"/>
        <end position="387"/>
    </location>
</feature>
<keyword evidence="8 12" id="KW-0594">Phospholipid biosynthesis</keyword>
<dbReference type="Pfam" id="PF02666">
    <property type="entry name" value="PS_Dcarbxylase"/>
    <property type="match status" value="2"/>
</dbReference>
<keyword evidence="9 12" id="KW-0456">Lyase</keyword>
<evidence type="ECO:0000256" key="4">
    <source>
        <dbReference type="ARBA" id="ARBA00022793"/>
    </source>
</evidence>
<comment type="catalytic activity">
    <reaction evidence="12">
        <text>a 1,2-diacyl-sn-glycero-3-phospho-L-serine + H(+) = a 1,2-diacyl-sn-glycero-3-phosphoethanolamine + CO2</text>
        <dbReference type="Rhea" id="RHEA:20828"/>
        <dbReference type="ChEBI" id="CHEBI:15378"/>
        <dbReference type="ChEBI" id="CHEBI:16526"/>
        <dbReference type="ChEBI" id="CHEBI:57262"/>
        <dbReference type="ChEBI" id="CHEBI:64612"/>
        <dbReference type="EC" id="4.1.1.65"/>
    </reaction>
</comment>
<evidence type="ECO:0000256" key="8">
    <source>
        <dbReference type="ARBA" id="ARBA00023209"/>
    </source>
</evidence>
<dbReference type="GO" id="GO:0006646">
    <property type="term" value="P:phosphatidylethanolamine biosynthetic process"/>
    <property type="evidence" value="ECO:0007669"/>
    <property type="project" value="UniProtKB-UniRule"/>
</dbReference>
<keyword evidence="12" id="KW-0865">Zymogen</keyword>
<keyword evidence="12" id="KW-0496">Mitochondrion</keyword>
<evidence type="ECO:0000256" key="5">
    <source>
        <dbReference type="ARBA" id="ARBA00022989"/>
    </source>
</evidence>
<dbReference type="InterPro" id="IPR033177">
    <property type="entry name" value="PSD-B"/>
</dbReference>
<feature type="topological domain" description="Mitochondrial intermembrane" evidence="12">
    <location>
        <begin position="2"/>
        <end position="387"/>
    </location>
</feature>
<keyword evidence="11 12" id="KW-0670">Pyruvate</keyword>
<evidence type="ECO:0000256" key="13">
    <source>
        <dbReference type="SAM" id="MobiDB-lite"/>
    </source>
</evidence>
<keyword evidence="4 12" id="KW-0210">Decarboxylase</keyword>
<dbReference type="OrthoDB" id="4330at2759"/>
<evidence type="ECO:0000256" key="12">
    <source>
        <dbReference type="HAMAP-Rule" id="MF_03208"/>
    </source>
</evidence>
<dbReference type="HOGENOM" id="CLU_029061_1_0_1"/>
<feature type="chain" id="PRO_5023295862" description="Phosphatidylserine decarboxylase 1 alpha chain" evidence="12">
    <location>
        <begin position="340"/>
        <end position="387"/>
    </location>
</feature>
<keyword evidence="3 12" id="KW-0812">Transmembrane</keyword>
<feature type="modified residue" description="Pyruvic acid (Ser); by autocatalysis" evidence="12">
    <location>
        <position position="340"/>
    </location>
</feature>
<dbReference type="PANTHER" id="PTHR10067:SF6">
    <property type="entry name" value="PHOSPHATIDYLSERINE DECARBOXYLASE PROENZYME, MITOCHONDRIAL"/>
    <property type="match status" value="1"/>
</dbReference>
<name>A0A0C3B6X3_SERVB</name>
<sequence length="387" mass="42506">MNSLELPVWFRPYGFSLYSWIFGCNLDELAEPDLTKYKSLGDFFYRQLKPGARPIDPSILVSPADGTVLHFGSIKDHRTVEQVKGMTYSLDALLGVSSGNATPTSEEIHFANRDHAQVDDTEFANVNGIPYSVDELLGHQARKQLEDEPLVESPTSETVDASLNNDTSSAAGLSMTESVNVALDAGIRPLLHRTPSQSAVHKVKDGNELFFAVIYLAPGDYHRFHSPTAWVVEKRRHFVGELYSVSPYIAKRLAGLFVLNERVALLGRWRYGFFSMVPVGATNVGSIVINFDRDLRTNERKRRPTKPGVYTEAVYTRASPLLGGQPLKPGVEMGGFKLGSTIVLVFEAPKTFQFSLQAGQKIRVGQSMGDIGEMPSSPSSSSSVSSS</sequence>